<comment type="caution">
    <text evidence="3">The sequence shown here is derived from an EMBL/GenBank/DDBJ whole genome shotgun (WGS) entry which is preliminary data.</text>
</comment>
<name>A0A7W9Q373_9ACTN</name>
<dbReference type="SMART" id="SM01133">
    <property type="entry name" value="DeoC"/>
    <property type="match status" value="1"/>
</dbReference>
<evidence type="ECO:0000313" key="3">
    <source>
        <dbReference type="EMBL" id="MBB5932484.1"/>
    </source>
</evidence>
<dbReference type="Pfam" id="PF01791">
    <property type="entry name" value="DeoC"/>
    <property type="match status" value="1"/>
</dbReference>
<dbReference type="PIRSF" id="PIRSF038992">
    <property type="entry name" value="Aldolase_Ia"/>
    <property type="match status" value="1"/>
</dbReference>
<dbReference type="NCBIfam" id="NF005556">
    <property type="entry name" value="PRK07226.1"/>
    <property type="match status" value="1"/>
</dbReference>
<dbReference type="Proteomes" id="UP000585836">
    <property type="component" value="Unassembled WGS sequence"/>
</dbReference>
<organism evidence="3 4">
    <name type="scientific">Streptomyces echinatus</name>
    <dbReference type="NCBI Taxonomy" id="67293"/>
    <lineage>
        <taxon>Bacteria</taxon>
        <taxon>Bacillati</taxon>
        <taxon>Actinomycetota</taxon>
        <taxon>Actinomycetes</taxon>
        <taxon>Kitasatosporales</taxon>
        <taxon>Streptomycetaceae</taxon>
        <taxon>Streptomyces</taxon>
    </lineage>
</organism>
<evidence type="ECO:0000256" key="1">
    <source>
        <dbReference type="PIRSR" id="PIRSR038992-1"/>
    </source>
</evidence>
<dbReference type="InterPro" id="IPR050456">
    <property type="entry name" value="DeoC/FbaB_aldolase"/>
</dbReference>
<protein>
    <submittedName>
        <fullName evidence="3">DhnA family fructose-bisphosphate aldolase class Ia</fullName>
    </submittedName>
</protein>
<gene>
    <name evidence="3" type="ORF">FHS34_007994</name>
</gene>
<dbReference type="RefSeq" id="WP_184974912.1">
    <property type="nucleotide sequence ID" value="NZ_BAAAWF010000079.1"/>
</dbReference>
<dbReference type="EMBL" id="JACHJK010000026">
    <property type="protein sequence ID" value="MBB5932484.1"/>
    <property type="molecule type" value="Genomic_DNA"/>
</dbReference>
<feature type="active site" description="Proton donor" evidence="1">
    <location>
        <position position="151"/>
    </location>
</feature>
<reference evidence="3 4" key="1">
    <citation type="submission" date="2020-08" db="EMBL/GenBank/DDBJ databases">
        <title>Genomic Encyclopedia of Type Strains, Phase III (KMG-III): the genomes of soil and plant-associated and newly described type strains.</title>
        <authorList>
            <person name="Whitman W."/>
        </authorList>
    </citation>
    <scope>NUCLEOTIDE SEQUENCE [LARGE SCALE GENOMIC DNA]</scope>
    <source>
        <strain evidence="3 4">CECT 3313</strain>
    </source>
</reference>
<keyword evidence="4" id="KW-1185">Reference proteome</keyword>
<feature type="region of interest" description="Disordered" evidence="2">
    <location>
        <begin position="267"/>
        <end position="288"/>
    </location>
</feature>
<dbReference type="InterPro" id="IPR002915">
    <property type="entry name" value="DeoC/FbaB/LacD_aldolase"/>
</dbReference>
<dbReference type="PANTHER" id="PTHR47916:SF1">
    <property type="entry name" value="3-HYDROXY-5-PHOSPHONOOXYPENTANE-2,4-DIONE THIOLASE"/>
    <property type="match status" value="1"/>
</dbReference>
<evidence type="ECO:0000256" key="2">
    <source>
        <dbReference type="SAM" id="MobiDB-lite"/>
    </source>
</evidence>
<dbReference type="Gene3D" id="3.20.20.70">
    <property type="entry name" value="Aldolase class I"/>
    <property type="match status" value="1"/>
</dbReference>
<feature type="active site" description="Schiff-base intermediate with dihydroxyacetone-P" evidence="1">
    <location>
        <position position="182"/>
    </location>
</feature>
<dbReference type="AlphaFoldDB" id="A0A7W9Q373"/>
<dbReference type="SUPFAM" id="SSF51569">
    <property type="entry name" value="Aldolase"/>
    <property type="match status" value="1"/>
</dbReference>
<dbReference type="GO" id="GO:0004332">
    <property type="term" value="F:fructose-bisphosphate aldolase activity"/>
    <property type="evidence" value="ECO:0007669"/>
    <property type="project" value="InterPro"/>
</dbReference>
<proteinExistence type="predicted"/>
<evidence type="ECO:0000313" key="4">
    <source>
        <dbReference type="Proteomes" id="UP000585836"/>
    </source>
</evidence>
<dbReference type="InterPro" id="IPR013785">
    <property type="entry name" value="Aldolase_TIM"/>
</dbReference>
<dbReference type="PANTHER" id="PTHR47916">
    <property type="entry name" value="FRUCTOSE-BISPHOSPHATE ALDOLASE CLASS 1"/>
    <property type="match status" value="1"/>
</dbReference>
<sequence length="288" mass="29552">MEVVHHSPGKSLRLSRLINPVSGRTFVVPLDHSVADGPIASAPAVRDIALAVSRNGGDALLVHKGRMRFLPADVLRGTALVLHLNGITRHAPDANAKVRLAEVEEALELGADAVSIHINMGSDTEAEQLGDLARAADGCARWGLPLIAMVYPRGPRMSDPTDPDLVAHAANLAADLGADIAKVPYTGSPVTMAEVVRSCPIGIITAGGAPVGGRQLTRTVGDVVASGALGVAMGRNVWASHDVAGTVRMVADALHLPAVASTAGGLTARASSHPDHELAAVHPAPAQT</sequence>
<accession>A0A7W9Q373</accession>
<dbReference type="InterPro" id="IPR041720">
    <property type="entry name" value="FbaB-like"/>
</dbReference>